<organism evidence="2 3">
    <name type="scientific">Wickerhamomyces anomalus (strain ATCC 58044 / CBS 1984 / NCYC 433 / NRRL Y-366-8)</name>
    <name type="common">Yeast</name>
    <name type="synonym">Hansenula anomala</name>
    <dbReference type="NCBI Taxonomy" id="683960"/>
    <lineage>
        <taxon>Eukaryota</taxon>
        <taxon>Fungi</taxon>
        <taxon>Dikarya</taxon>
        <taxon>Ascomycota</taxon>
        <taxon>Saccharomycotina</taxon>
        <taxon>Saccharomycetes</taxon>
        <taxon>Phaffomycetales</taxon>
        <taxon>Wickerhamomycetaceae</taxon>
        <taxon>Wickerhamomyces</taxon>
    </lineage>
</organism>
<gene>
    <name evidence="2" type="ORF">WICANDRAFT_77591</name>
</gene>
<dbReference type="AlphaFoldDB" id="A0A1E3P661"/>
<feature type="compositionally biased region" description="Basic and acidic residues" evidence="1">
    <location>
        <begin position="143"/>
        <end position="164"/>
    </location>
</feature>
<protein>
    <submittedName>
        <fullName evidence="2">Uncharacterized protein</fullName>
    </submittedName>
</protein>
<evidence type="ECO:0000313" key="3">
    <source>
        <dbReference type="Proteomes" id="UP000094112"/>
    </source>
</evidence>
<dbReference type="GeneID" id="30201823"/>
<evidence type="ECO:0000313" key="2">
    <source>
        <dbReference type="EMBL" id="ODQ60925.1"/>
    </source>
</evidence>
<feature type="compositionally biased region" description="Low complexity" evidence="1">
    <location>
        <begin position="44"/>
        <end position="62"/>
    </location>
</feature>
<reference evidence="2 3" key="1">
    <citation type="journal article" date="2016" name="Proc. Natl. Acad. Sci. U.S.A.">
        <title>Comparative genomics of biotechnologically important yeasts.</title>
        <authorList>
            <person name="Riley R."/>
            <person name="Haridas S."/>
            <person name="Wolfe K.H."/>
            <person name="Lopes M.R."/>
            <person name="Hittinger C.T."/>
            <person name="Goeker M."/>
            <person name="Salamov A.A."/>
            <person name="Wisecaver J.H."/>
            <person name="Long T.M."/>
            <person name="Calvey C.H."/>
            <person name="Aerts A.L."/>
            <person name="Barry K.W."/>
            <person name="Choi C."/>
            <person name="Clum A."/>
            <person name="Coughlan A.Y."/>
            <person name="Deshpande S."/>
            <person name="Douglass A.P."/>
            <person name="Hanson S.J."/>
            <person name="Klenk H.-P."/>
            <person name="LaButti K.M."/>
            <person name="Lapidus A."/>
            <person name="Lindquist E.A."/>
            <person name="Lipzen A.M."/>
            <person name="Meier-Kolthoff J.P."/>
            <person name="Ohm R.A."/>
            <person name="Otillar R.P."/>
            <person name="Pangilinan J.L."/>
            <person name="Peng Y."/>
            <person name="Rokas A."/>
            <person name="Rosa C.A."/>
            <person name="Scheuner C."/>
            <person name="Sibirny A.A."/>
            <person name="Slot J.C."/>
            <person name="Stielow J.B."/>
            <person name="Sun H."/>
            <person name="Kurtzman C.P."/>
            <person name="Blackwell M."/>
            <person name="Grigoriev I.V."/>
            <person name="Jeffries T.W."/>
        </authorList>
    </citation>
    <scope>NUCLEOTIDE SEQUENCE [LARGE SCALE GENOMIC DNA]</scope>
    <source>
        <strain evidence="3">ATCC 58044 / CBS 1984 / NCYC 433 / NRRL Y-366-8</strain>
    </source>
</reference>
<dbReference type="EMBL" id="KV454209">
    <property type="protein sequence ID" value="ODQ60925.1"/>
    <property type="molecule type" value="Genomic_DNA"/>
</dbReference>
<dbReference type="Proteomes" id="UP000094112">
    <property type="component" value="Unassembled WGS sequence"/>
</dbReference>
<evidence type="ECO:0000256" key="1">
    <source>
        <dbReference type="SAM" id="MobiDB-lite"/>
    </source>
</evidence>
<keyword evidence="3" id="KW-1185">Reference proteome</keyword>
<proteinExistence type="predicted"/>
<dbReference type="OrthoDB" id="3981144at2759"/>
<feature type="region of interest" description="Disordered" evidence="1">
    <location>
        <begin position="35"/>
        <end position="96"/>
    </location>
</feature>
<sequence length="348" mass="38699">MLRNYAKRVVSVRYNSTKPATTDIDALLERVKNLTKDIKQPSTNQYNAGGNRNNNRQNGNYNRNREGGGQNRSNRPQRNFRSDRRRESETVGAAPLKVGINATSNVNKRSAGSNIDSSIGDLMVSTPGFDVGADGATQQTQRVSREGGFKRSYDNNRPRRDFNSNREGGNNFRGDGRPGFRRNVGAPGLRAKSGRQDRTPRRKRDEKKARPDFASPRAPKIEVKVPSNIELLDTQYKPSVPTSSTLLATSPLLSNDSSSRVLRAIRTALQNPNADLGAIVKGDLREVDISQYSKHLKTENLKQNATVVVNALNRTNRLDYSTKMKILGPLIGASPVKELPLRYKEIQQ</sequence>
<feature type="compositionally biased region" description="Basic and acidic residues" evidence="1">
    <location>
        <begin position="80"/>
        <end position="89"/>
    </location>
</feature>
<feature type="region of interest" description="Disordered" evidence="1">
    <location>
        <begin position="130"/>
        <end position="216"/>
    </location>
</feature>
<name>A0A1E3P661_WICAA</name>
<dbReference type="RefSeq" id="XP_019040132.1">
    <property type="nucleotide sequence ID" value="XM_019184577.1"/>
</dbReference>
<accession>A0A1E3P661</accession>